<evidence type="ECO:0000256" key="7">
    <source>
        <dbReference type="ARBA" id="ARBA00023098"/>
    </source>
</evidence>
<dbReference type="InterPro" id="IPR001129">
    <property type="entry name" value="Membr-assoc_MAPEG"/>
</dbReference>
<evidence type="ECO:0000256" key="1">
    <source>
        <dbReference type="ARBA" id="ARBA00004374"/>
    </source>
</evidence>
<keyword evidence="4" id="KW-1000">Mitochondrion outer membrane</keyword>
<gene>
    <name evidence="22" type="primary">MGST3_0</name>
    <name evidence="22" type="ORF">g.113457</name>
</gene>
<comment type="pathway">
    <text evidence="14">Lipid metabolism; arachidonate metabolism.</text>
</comment>
<dbReference type="PANTHER" id="PTHR10250:SF26">
    <property type="entry name" value="GLUTATHIONE S-TRANSFERASE 3, MITOCHONDRIAL"/>
    <property type="match status" value="1"/>
</dbReference>
<keyword evidence="7" id="KW-0443">Lipid metabolism</keyword>
<evidence type="ECO:0000256" key="9">
    <source>
        <dbReference type="ARBA" id="ARBA00023136"/>
    </source>
</evidence>
<dbReference type="GO" id="GO:0005783">
    <property type="term" value="C:endoplasmic reticulum"/>
    <property type="evidence" value="ECO:0007669"/>
    <property type="project" value="TreeGrafter"/>
</dbReference>
<dbReference type="EMBL" id="GDJX01020892">
    <property type="protein sequence ID" value="JAT47044.1"/>
    <property type="molecule type" value="Transcribed_RNA"/>
</dbReference>
<evidence type="ECO:0000256" key="3">
    <source>
        <dbReference type="ARBA" id="ARBA00022692"/>
    </source>
</evidence>
<evidence type="ECO:0000256" key="13">
    <source>
        <dbReference type="ARBA" id="ARBA00037884"/>
    </source>
</evidence>
<dbReference type="FunFam" id="1.20.120.550:FF:000004">
    <property type="entry name" value="Microsomal glutathione S-transferase 3"/>
    <property type="match status" value="1"/>
</dbReference>
<keyword evidence="2 22" id="KW-0808">Transferase</keyword>
<dbReference type="AlphaFoldDB" id="A0A1D1XXC9"/>
<organism evidence="22">
    <name type="scientific">Anthurium amnicola</name>
    <dbReference type="NCBI Taxonomy" id="1678845"/>
    <lineage>
        <taxon>Eukaryota</taxon>
        <taxon>Viridiplantae</taxon>
        <taxon>Streptophyta</taxon>
        <taxon>Embryophyta</taxon>
        <taxon>Tracheophyta</taxon>
        <taxon>Spermatophyta</taxon>
        <taxon>Magnoliopsida</taxon>
        <taxon>Liliopsida</taxon>
        <taxon>Araceae</taxon>
        <taxon>Pothoideae</taxon>
        <taxon>Potheae</taxon>
        <taxon>Anthurium</taxon>
    </lineage>
</organism>
<dbReference type="PANTHER" id="PTHR10250">
    <property type="entry name" value="MICROSOMAL GLUTATHIONE S-TRANSFERASE"/>
    <property type="match status" value="1"/>
</dbReference>
<evidence type="ECO:0000256" key="20">
    <source>
        <dbReference type="ARBA" id="ARBA00076908"/>
    </source>
</evidence>
<protein>
    <recommendedName>
        <fullName evidence="18">Glutathione S-transferase 3, mitochondrial</fullName>
        <ecNumber evidence="15">4.4.1.20</ecNumber>
    </recommendedName>
    <alternativeName>
        <fullName evidence="19">Glutathione peroxidase MGST3</fullName>
    </alternativeName>
    <alternativeName>
        <fullName evidence="20">LTC4 synthase MGST3</fullName>
    </alternativeName>
</protein>
<keyword evidence="3 21" id="KW-0812">Transmembrane</keyword>
<keyword evidence="6" id="KW-0560">Oxidoreductase</keyword>
<evidence type="ECO:0000256" key="14">
    <source>
        <dbReference type="ARBA" id="ARBA00037916"/>
    </source>
</evidence>
<comment type="catalytic activity">
    <reaction evidence="17">
        <text>15-deoxy-Delta(12,14)-prostaglandin J2 + glutathione = 15-deoxy-Delta(12,14)-prostaglandin J2-S-(R)-glutathione</text>
        <dbReference type="Rhea" id="RHEA:75963"/>
        <dbReference type="ChEBI" id="CHEBI:57925"/>
        <dbReference type="ChEBI" id="CHEBI:85236"/>
        <dbReference type="ChEBI" id="CHEBI:194498"/>
    </reaction>
    <physiologicalReaction direction="left-to-right" evidence="17">
        <dbReference type="Rhea" id="RHEA:75964"/>
    </physiologicalReaction>
</comment>
<dbReference type="Pfam" id="PF01124">
    <property type="entry name" value="MAPEG"/>
    <property type="match status" value="1"/>
</dbReference>
<name>A0A1D1XXC9_9ARAE</name>
<evidence type="ECO:0000256" key="16">
    <source>
        <dbReference type="ARBA" id="ARBA00049298"/>
    </source>
</evidence>
<dbReference type="InterPro" id="IPR023352">
    <property type="entry name" value="MAPEG-like_dom_sf"/>
</dbReference>
<comment type="subcellular location">
    <subcellularLocation>
        <location evidence="1">Mitochondrion outer membrane</location>
        <topology evidence="1">Multi-pass membrane protein</topology>
    </subcellularLocation>
</comment>
<evidence type="ECO:0000256" key="6">
    <source>
        <dbReference type="ARBA" id="ARBA00023002"/>
    </source>
</evidence>
<feature type="transmembrane region" description="Helical" evidence="21">
    <location>
        <begin position="124"/>
        <end position="145"/>
    </location>
</feature>
<comment type="catalytic activity">
    <reaction evidence="16">
        <text>leukotriene C4 = leukotriene A4 + glutathione</text>
        <dbReference type="Rhea" id="RHEA:17617"/>
        <dbReference type="ChEBI" id="CHEBI:57463"/>
        <dbReference type="ChEBI" id="CHEBI:57925"/>
        <dbReference type="ChEBI" id="CHEBI:57973"/>
        <dbReference type="EC" id="4.4.1.20"/>
    </reaction>
    <physiologicalReaction direction="right-to-left" evidence="16">
        <dbReference type="Rhea" id="RHEA:17619"/>
    </physiologicalReaction>
</comment>
<keyword evidence="12" id="KW-0449">Lipoprotein</keyword>
<dbReference type="GO" id="GO:0006629">
    <property type="term" value="P:lipid metabolic process"/>
    <property type="evidence" value="ECO:0007669"/>
    <property type="project" value="UniProtKB-KW"/>
</dbReference>
<keyword evidence="10" id="KW-0564">Palmitate</keyword>
<evidence type="ECO:0000256" key="4">
    <source>
        <dbReference type="ARBA" id="ARBA00022787"/>
    </source>
</evidence>
<dbReference type="GO" id="GO:0005635">
    <property type="term" value="C:nuclear envelope"/>
    <property type="evidence" value="ECO:0007669"/>
    <property type="project" value="TreeGrafter"/>
</dbReference>
<evidence type="ECO:0000313" key="22">
    <source>
        <dbReference type="EMBL" id="JAT47044.1"/>
    </source>
</evidence>
<evidence type="ECO:0000256" key="11">
    <source>
        <dbReference type="ARBA" id="ARBA00023239"/>
    </source>
</evidence>
<evidence type="ECO:0000256" key="18">
    <source>
        <dbReference type="ARBA" id="ARBA00069748"/>
    </source>
</evidence>
<comment type="pathway">
    <text evidence="13">Lipid metabolism; leukotriene C4 biosynthesis.</text>
</comment>
<evidence type="ECO:0000256" key="21">
    <source>
        <dbReference type="SAM" id="Phobius"/>
    </source>
</evidence>
<dbReference type="GO" id="GO:0006691">
    <property type="term" value="P:leukotriene metabolic process"/>
    <property type="evidence" value="ECO:0007669"/>
    <property type="project" value="UniProtKB-ARBA"/>
</dbReference>
<keyword evidence="11" id="KW-0456">Lyase</keyword>
<dbReference type="EC" id="4.4.1.20" evidence="15"/>
<proteinExistence type="predicted"/>
<keyword evidence="5 21" id="KW-1133">Transmembrane helix</keyword>
<evidence type="ECO:0000256" key="15">
    <source>
        <dbReference type="ARBA" id="ARBA00039056"/>
    </source>
</evidence>
<evidence type="ECO:0000256" key="8">
    <source>
        <dbReference type="ARBA" id="ARBA00023128"/>
    </source>
</evidence>
<evidence type="ECO:0000256" key="17">
    <source>
        <dbReference type="ARBA" id="ARBA00051411"/>
    </source>
</evidence>
<keyword evidence="8" id="KW-0496">Mitochondrion</keyword>
<evidence type="ECO:0000256" key="2">
    <source>
        <dbReference type="ARBA" id="ARBA00022679"/>
    </source>
</evidence>
<keyword evidence="9 21" id="KW-0472">Membrane</keyword>
<dbReference type="SUPFAM" id="SSF161084">
    <property type="entry name" value="MAPEG domain-like"/>
    <property type="match status" value="1"/>
</dbReference>
<feature type="transmembrane region" description="Helical" evidence="21">
    <location>
        <begin position="91"/>
        <end position="112"/>
    </location>
</feature>
<feature type="transmembrane region" description="Helical" evidence="21">
    <location>
        <begin position="12"/>
        <end position="29"/>
    </location>
</feature>
<dbReference type="GO" id="GO:0004464">
    <property type="term" value="F:leukotriene-C4 synthase activity"/>
    <property type="evidence" value="ECO:0007669"/>
    <property type="project" value="UniProtKB-EC"/>
</dbReference>
<dbReference type="GO" id="GO:0005741">
    <property type="term" value="C:mitochondrial outer membrane"/>
    <property type="evidence" value="ECO:0007669"/>
    <property type="project" value="UniProtKB-SubCell"/>
</dbReference>
<dbReference type="GO" id="GO:0004602">
    <property type="term" value="F:glutathione peroxidase activity"/>
    <property type="evidence" value="ECO:0007669"/>
    <property type="project" value="TreeGrafter"/>
</dbReference>
<evidence type="ECO:0000256" key="5">
    <source>
        <dbReference type="ARBA" id="ARBA00022989"/>
    </source>
</evidence>
<accession>A0A1D1XXC9</accession>
<dbReference type="InterPro" id="IPR050997">
    <property type="entry name" value="MAPEG"/>
</dbReference>
<evidence type="ECO:0000256" key="19">
    <source>
        <dbReference type="ARBA" id="ARBA00075145"/>
    </source>
</evidence>
<evidence type="ECO:0000256" key="12">
    <source>
        <dbReference type="ARBA" id="ARBA00023288"/>
    </source>
</evidence>
<dbReference type="GO" id="GO:0004364">
    <property type="term" value="F:glutathione transferase activity"/>
    <property type="evidence" value="ECO:0007669"/>
    <property type="project" value="TreeGrafter"/>
</dbReference>
<sequence>MVQIELSNDFGYVILTGLSSAVLLTYLGFKVGHARRRAGVPYPHAYATKEECEKDNDKMVFNCHQRAHQNTLEFYPGFLFTLVTAGIKHPILASVGGGIWILGRLVYAWGYYTGEPKKRTRGAFGYIGSIILLGASVSSAVSLLYN</sequence>
<evidence type="ECO:0000256" key="10">
    <source>
        <dbReference type="ARBA" id="ARBA00023139"/>
    </source>
</evidence>
<reference evidence="22" key="1">
    <citation type="submission" date="2015-07" db="EMBL/GenBank/DDBJ databases">
        <title>Transcriptome Assembly of Anthurium amnicola.</title>
        <authorList>
            <person name="Suzuki J."/>
        </authorList>
    </citation>
    <scope>NUCLEOTIDE SEQUENCE</scope>
</reference>
<dbReference type="Gene3D" id="1.20.120.550">
    <property type="entry name" value="Membrane associated eicosanoid/glutathione metabolism-like domain"/>
    <property type="match status" value="1"/>
</dbReference>